<organism evidence="2 3">
    <name type="scientific">Erpetoichthys calabaricus</name>
    <name type="common">Rope fish</name>
    <name type="synonym">Calamoichthys calabaricus</name>
    <dbReference type="NCBI Taxonomy" id="27687"/>
    <lineage>
        <taxon>Eukaryota</taxon>
        <taxon>Metazoa</taxon>
        <taxon>Chordata</taxon>
        <taxon>Craniata</taxon>
        <taxon>Vertebrata</taxon>
        <taxon>Euteleostomi</taxon>
        <taxon>Actinopterygii</taxon>
        <taxon>Polypteriformes</taxon>
        <taxon>Polypteridae</taxon>
        <taxon>Erpetoichthys</taxon>
    </lineage>
</organism>
<dbReference type="Ensembl" id="ENSECRT00000016632.1">
    <property type="protein sequence ID" value="ENSECRP00000016339.1"/>
    <property type="gene ID" value="ENSECRG00000010892.1"/>
</dbReference>
<reference evidence="2" key="1">
    <citation type="submission" date="2021-06" db="EMBL/GenBank/DDBJ databases">
        <authorList>
            <consortium name="Wellcome Sanger Institute Data Sharing"/>
        </authorList>
    </citation>
    <scope>NUCLEOTIDE SEQUENCE [LARGE SCALE GENOMIC DNA]</scope>
</reference>
<gene>
    <name evidence="2" type="primary">ponzr1</name>
</gene>
<reference evidence="2" key="3">
    <citation type="submission" date="2025-09" db="UniProtKB">
        <authorList>
            <consortium name="Ensembl"/>
        </authorList>
    </citation>
    <scope>IDENTIFICATION</scope>
</reference>
<reference evidence="2" key="2">
    <citation type="submission" date="2025-08" db="UniProtKB">
        <authorList>
            <consortium name="Ensembl"/>
        </authorList>
    </citation>
    <scope>IDENTIFICATION</scope>
</reference>
<dbReference type="InterPro" id="IPR006461">
    <property type="entry name" value="PLAC_motif_containing"/>
</dbReference>
<dbReference type="GeneTree" id="ENSGT00940000163927"/>
<evidence type="ECO:0000313" key="3">
    <source>
        <dbReference type="Proteomes" id="UP000694620"/>
    </source>
</evidence>
<dbReference type="GeneID" id="114647619"/>
<sequence length="134" mass="14490">MANVIQAQPQTVIVQTSHQSNWSTGLCNVCADISVCCCGLFCMPCLQCQTTSDFGEGFCLPLLDPCILSGSGLSPVSLAMRAAIRERYGIQGSICDDCCVLCSCFYCAWCQMAREVKIRSKHGTTYVAVNQVVL</sequence>
<protein>
    <submittedName>
        <fullName evidence="2">Plac8 onzin related protein 1</fullName>
    </submittedName>
</protein>
<name>A0A8C4SFQ6_ERPCA</name>
<dbReference type="RefSeq" id="XP_028652061.1">
    <property type="nucleotide sequence ID" value="XM_028796228.2"/>
</dbReference>
<comment type="similarity">
    <text evidence="1">Belongs to the cornifelin family.</text>
</comment>
<dbReference type="AlphaFoldDB" id="A0A8C4SFQ6"/>
<evidence type="ECO:0000256" key="1">
    <source>
        <dbReference type="ARBA" id="ARBA00009024"/>
    </source>
</evidence>
<keyword evidence="3" id="KW-1185">Reference proteome</keyword>
<accession>A0A8C4SFQ6</accession>
<dbReference type="Pfam" id="PF04749">
    <property type="entry name" value="PLAC8"/>
    <property type="match status" value="1"/>
</dbReference>
<evidence type="ECO:0000313" key="2">
    <source>
        <dbReference type="Ensembl" id="ENSECRP00000016339.1"/>
    </source>
</evidence>
<proteinExistence type="inferred from homology"/>
<dbReference type="PANTHER" id="PTHR15907">
    <property type="entry name" value="DUF614 FAMILY PROTEIN-RELATED"/>
    <property type="match status" value="1"/>
</dbReference>
<dbReference type="Proteomes" id="UP000694620">
    <property type="component" value="Chromosome 3"/>
</dbReference>
<dbReference type="NCBIfam" id="TIGR01571">
    <property type="entry name" value="A_thal_Cys_rich"/>
    <property type="match status" value="1"/>
</dbReference>